<protein>
    <submittedName>
        <fullName evidence="1">ThiS family protein</fullName>
    </submittedName>
</protein>
<sequence length="79" mass="8668">MHLEVRVFSGLEKHIPGARFGQPIKVNITEHFTCRMLLDKLNIPEKEVFIVLVNGVNTALDDALADGDRISLFPPVGGG</sequence>
<accession>A0A4Y7R6J3</accession>
<comment type="caution">
    <text evidence="1">The sequence shown here is derived from an EMBL/GenBank/DDBJ whole genome shotgun (WGS) entry which is preliminary data.</text>
</comment>
<keyword evidence="2" id="KW-1185">Reference proteome</keyword>
<evidence type="ECO:0000313" key="2">
    <source>
        <dbReference type="Proteomes" id="UP000298324"/>
    </source>
</evidence>
<dbReference type="AlphaFoldDB" id="A0A4Y7R6J3"/>
<evidence type="ECO:0000313" key="1">
    <source>
        <dbReference type="EMBL" id="TEB04574.1"/>
    </source>
</evidence>
<dbReference type="InterPro" id="IPR016155">
    <property type="entry name" value="Mopterin_synth/thiamin_S_b"/>
</dbReference>
<dbReference type="InterPro" id="IPR012675">
    <property type="entry name" value="Beta-grasp_dom_sf"/>
</dbReference>
<name>A0A4Y7R6J3_9FIRM</name>
<gene>
    <name evidence="1" type="ORF">Psch_03334</name>
</gene>
<dbReference type="InterPro" id="IPR003749">
    <property type="entry name" value="ThiS/MoaD-like"/>
</dbReference>
<proteinExistence type="predicted"/>
<dbReference type="SUPFAM" id="SSF54285">
    <property type="entry name" value="MoaD/ThiS"/>
    <property type="match status" value="1"/>
</dbReference>
<dbReference type="RefSeq" id="WP_190258936.1">
    <property type="nucleotide sequence ID" value="NZ_QFGA01000003.1"/>
</dbReference>
<reference evidence="1 2" key="1">
    <citation type="journal article" date="2018" name="Environ. Microbiol.">
        <title>Novel energy conservation strategies and behaviour of Pelotomaculum schinkii driving syntrophic propionate catabolism.</title>
        <authorList>
            <person name="Hidalgo-Ahumada C.A.P."/>
            <person name="Nobu M.K."/>
            <person name="Narihiro T."/>
            <person name="Tamaki H."/>
            <person name="Liu W.T."/>
            <person name="Kamagata Y."/>
            <person name="Stams A.J.M."/>
            <person name="Imachi H."/>
            <person name="Sousa D.Z."/>
        </authorList>
    </citation>
    <scope>NUCLEOTIDE SEQUENCE [LARGE SCALE GENOMIC DNA]</scope>
    <source>
        <strain evidence="1 2">HH</strain>
    </source>
</reference>
<dbReference type="Proteomes" id="UP000298324">
    <property type="component" value="Unassembled WGS sequence"/>
</dbReference>
<dbReference type="Gene3D" id="3.10.20.30">
    <property type="match status" value="1"/>
</dbReference>
<dbReference type="EMBL" id="QFGA01000003">
    <property type="protein sequence ID" value="TEB04574.1"/>
    <property type="molecule type" value="Genomic_DNA"/>
</dbReference>
<organism evidence="1 2">
    <name type="scientific">Pelotomaculum schinkii</name>
    <dbReference type="NCBI Taxonomy" id="78350"/>
    <lineage>
        <taxon>Bacteria</taxon>
        <taxon>Bacillati</taxon>
        <taxon>Bacillota</taxon>
        <taxon>Clostridia</taxon>
        <taxon>Eubacteriales</taxon>
        <taxon>Desulfotomaculaceae</taxon>
        <taxon>Pelotomaculum</taxon>
    </lineage>
</organism>
<dbReference type="Pfam" id="PF02597">
    <property type="entry name" value="ThiS"/>
    <property type="match status" value="1"/>
</dbReference>